<dbReference type="PROSITE" id="PS50097">
    <property type="entry name" value="BTB"/>
    <property type="match status" value="1"/>
</dbReference>
<dbReference type="Gene3D" id="3.30.710.10">
    <property type="entry name" value="Potassium Channel Kv1.1, Chain A"/>
    <property type="match status" value="1"/>
</dbReference>
<reference evidence="2" key="1">
    <citation type="journal article" date="2023" name="Mol. Phylogenet. Evol.">
        <title>Genome-scale phylogeny and comparative genomics of the fungal order Sordariales.</title>
        <authorList>
            <person name="Hensen N."/>
            <person name="Bonometti L."/>
            <person name="Westerberg I."/>
            <person name="Brannstrom I.O."/>
            <person name="Guillou S."/>
            <person name="Cros-Aarteil S."/>
            <person name="Calhoun S."/>
            <person name="Haridas S."/>
            <person name="Kuo A."/>
            <person name="Mondo S."/>
            <person name="Pangilinan J."/>
            <person name="Riley R."/>
            <person name="LaButti K."/>
            <person name="Andreopoulos B."/>
            <person name="Lipzen A."/>
            <person name="Chen C."/>
            <person name="Yan M."/>
            <person name="Daum C."/>
            <person name="Ng V."/>
            <person name="Clum A."/>
            <person name="Steindorff A."/>
            <person name="Ohm R.A."/>
            <person name="Martin F."/>
            <person name="Silar P."/>
            <person name="Natvig D.O."/>
            <person name="Lalanne C."/>
            <person name="Gautier V."/>
            <person name="Ament-Velasquez S.L."/>
            <person name="Kruys A."/>
            <person name="Hutchinson M.I."/>
            <person name="Powell A.J."/>
            <person name="Barry K."/>
            <person name="Miller A.N."/>
            <person name="Grigoriev I.V."/>
            <person name="Debuchy R."/>
            <person name="Gladieux P."/>
            <person name="Hiltunen Thoren M."/>
            <person name="Johannesson H."/>
        </authorList>
    </citation>
    <scope>NUCLEOTIDE SEQUENCE</scope>
    <source>
        <strain evidence="2">PSN243</strain>
    </source>
</reference>
<feature type="non-terminal residue" evidence="2">
    <location>
        <position position="1"/>
    </location>
</feature>
<dbReference type="PANTHER" id="PTHR47843">
    <property type="entry name" value="BTB DOMAIN-CONTAINING PROTEIN-RELATED"/>
    <property type="match status" value="1"/>
</dbReference>
<dbReference type="EMBL" id="MU866000">
    <property type="protein sequence ID" value="KAK4443090.1"/>
    <property type="molecule type" value="Genomic_DNA"/>
</dbReference>
<organism evidence="2 3">
    <name type="scientific">Podospora aff. communis PSN243</name>
    <dbReference type="NCBI Taxonomy" id="3040156"/>
    <lineage>
        <taxon>Eukaryota</taxon>
        <taxon>Fungi</taxon>
        <taxon>Dikarya</taxon>
        <taxon>Ascomycota</taxon>
        <taxon>Pezizomycotina</taxon>
        <taxon>Sordariomycetes</taxon>
        <taxon>Sordariomycetidae</taxon>
        <taxon>Sordariales</taxon>
        <taxon>Podosporaceae</taxon>
        <taxon>Podospora</taxon>
    </lineage>
</organism>
<protein>
    <submittedName>
        <fullName evidence="2">BTB/POZ protein</fullName>
    </submittedName>
</protein>
<sequence>RLFSSGNMSDCTFKCGEHTWNLHKFVLCLNSEFFRAAFAGKFNEAETGVLLLEEQDPERVDEALRFIYNG</sequence>
<dbReference type="PANTHER" id="PTHR47843:SF5">
    <property type="entry name" value="BTB_POZ DOMAIN PROTEIN"/>
    <property type="match status" value="1"/>
</dbReference>
<evidence type="ECO:0000313" key="3">
    <source>
        <dbReference type="Proteomes" id="UP001321760"/>
    </source>
</evidence>
<proteinExistence type="predicted"/>
<dbReference type="InterPro" id="IPR000210">
    <property type="entry name" value="BTB/POZ_dom"/>
</dbReference>
<dbReference type="Pfam" id="PF00651">
    <property type="entry name" value="BTB"/>
    <property type="match status" value="1"/>
</dbReference>
<dbReference type="CDD" id="cd18186">
    <property type="entry name" value="BTB_POZ_ZBTB_KLHL-like"/>
    <property type="match status" value="1"/>
</dbReference>
<feature type="non-terminal residue" evidence="2">
    <location>
        <position position="70"/>
    </location>
</feature>
<gene>
    <name evidence="2" type="ORF">QBC34DRAFT_279987</name>
</gene>
<evidence type="ECO:0000313" key="2">
    <source>
        <dbReference type="EMBL" id="KAK4443090.1"/>
    </source>
</evidence>
<dbReference type="Proteomes" id="UP001321760">
    <property type="component" value="Unassembled WGS sequence"/>
</dbReference>
<keyword evidence="3" id="KW-1185">Reference proteome</keyword>
<name>A0AAV9G787_9PEZI</name>
<dbReference type="SUPFAM" id="SSF54695">
    <property type="entry name" value="POZ domain"/>
    <property type="match status" value="1"/>
</dbReference>
<dbReference type="InterPro" id="IPR011333">
    <property type="entry name" value="SKP1/BTB/POZ_sf"/>
</dbReference>
<reference evidence="2" key="2">
    <citation type="submission" date="2023-05" db="EMBL/GenBank/DDBJ databases">
        <authorList>
            <consortium name="Lawrence Berkeley National Laboratory"/>
            <person name="Steindorff A."/>
            <person name="Hensen N."/>
            <person name="Bonometti L."/>
            <person name="Westerberg I."/>
            <person name="Brannstrom I.O."/>
            <person name="Guillou S."/>
            <person name="Cros-Aarteil S."/>
            <person name="Calhoun S."/>
            <person name="Haridas S."/>
            <person name="Kuo A."/>
            <person name="Mondo S."/>
            <person name="Pangilinan J."/>
            <person name="Riley R."/>
            <person name="Labutti K."/>
            <person name="Andreopoulos B."/>
            <person name="Lipzen A."/>
            <person name="Chen C."/>
            <person name="Yanf M."/>
            <person name="Daum C."/>
            <person name="Ng V."/>
            <person name="Clum A."/>
            <person name="Ohm R."/>
            <person name="Martin F."/>
            <person name="Silar P."/>
            <person name="Natvig D."/>
            <person name="Lalanne C."/>
            <person name="Gautier V."/>
            <person name="Ament-Velasquez S.L."/>
            <person name="Kruys A."/>
            <person name="Hutchinson M.I."/>
            <person name="Powell A.J."/>
            <person name="Barry K."/>
            <person name="Miller A.N."/>
            <person name="Grigoriev I.V."/>
            <person name="Debuchy R."/>
            <person name="Gladieux P."/>
            <person name="Thoren M.H."/>
            <person name="Johannesson H."/>
        </authorList>
    </citation>
    <scope>NUCLEOTIDE SEQUENCE</scope>
    <source>
        <strain evidence="2">PSN243</strain>
    </source>
</reference>
<comment type="caution">
    <text evidence="2">The sequence shown here is derived from an EMBL/GenBank/DDBJ whole genome shotgun (WGS) entry which is preliminary data.</text>
</comment>
<dbReference type="AlphaFoldDB" id="A0AAV9G787"/>
<feature type="domain" description="BTB" evidence="1">
    <location>
        <begin position="9"/>
        <end position="70"/>
    </location>
</feature>
<evidence type="ECO:0000259" key="1">
    <source>
        <dbReference type="PROSITE" id="PS50097"/>
    </source>
</evidence>
<accession>A0AAV9G787</accession>